<dbReference type="Pfam" id="PF23626">
    <property type="entry name" value="CCD_aECM"/>
    <property type="match status" value="1"/>
</dbReference>
<feature type="non-terminal residue" evidence="4">
    <location>
        <position position="171"/>
    </location>
</feature>
<dbReference type="PANTHER" id="PTHR37435">
    <property type="entry name" value="PROTEIN CBG14344"/>
    <property type="match status" value="1"/>
</dbReference>
<evidence type="ECO:0000313" key="4">
    <source>
        <dbReference type="EMBL" id="GMT34731.1"/>
    </source>
</evidence>
<dbReference type="InterPro" id="IPR055352">
    <property type="entry name" value="CCD_aECM"/>
</dbReference>
<sequence>MRSTTLLLVAACFGAVAEARKNVLKTKKYKCVEVMEDEDALGYNGWSKDDEELRPIGSARLGQQPPQMRAPPPPAAAAAPAAEYSEYGQTEEHTKAPKTSSFISPMAAARDSHGNPLVLSPQHCQQVTHYASMYGVRDVLSWVKSNCAFAKMYLPTATCAEINILIASCYP</sequence>
<evidence type="ECO:0000256" key="2">
    <source>
        <dbReference type="SAM" id="SignalP"/>
    </source>
</evidence>
<evidence type="ECO:0000256" key="1">
    <source>
        <dbReference type="SAM" id="MobiDB-lite"/>
    </source>
</evidence>
<proteinExistence type="predicted"/>
<feature type="signal peptide" evidence="2">
    <location>
        <begin position="1"/>
        <end position="19"/>
    </location>
</feature>
<name>A0AAV5WUJ0_9BILA</name>
<feature type="domain" description="aECM cysteine-cradle" evidence="3">
    <location>
        <begin position="121"/>
        <end position="170"/>
    </location>
</feature>
<accession>A0AAV5WUJ0</accession>
<keyword evidence="2" id="KW-0732">Signal</keyword>
<organism evidence="4 5">
    <name type="scientific">Pristionchus fissidentatus</name>
    <dbReference type="NCBI Taxonomy" id="1538716"/>
    <lineage>
        <taxon>Eukaryota</taxon>
        <taxon>Metazoa</taxon>
        <taxon>Ecdysozoa</taxon>
        <taxon>Nematoda</taxon>
        <taxon>Chromadorea</taxon>
        <taxon>Rhabditida</taxon>
        <taxon>Rhabditina</taxon>
        <taxon>Diplogasteromorpha</taxon>
        <taxon>Diplogasteroidea</taxon>
        <taxon>Neodiplogasteridae</taxon>
        <taxon>Pristionchus</taxon>
    </lineage>
</organism>
<dbReference type="EMBL" id="BTSY01000006">
    <property type="protein sequence ID" value="GMT34731.1"/>
    <property type="molecule type" value="Genomic_DNA"/>
</dbReference>
<evidence type="ECO:0000259" key="3">
    <source>
        <dbReference type="Pfam" id="PF23626"/>
    </source>
</evidence>
<gene>
    <name evidence="4" type="ORF">PFISCL1PPCAC_26028</name>
</gene>
<protein>
    <recommendedName>
        <fullName evidence="3">aECM cysteine-cradle domain-containing protein</fullName>
    </recommendedName>
</protein>
<comment type="caution">
    <text evidence="4">The sequence shown here is derived from an EMBL/GenBank/DDBJ whole genome shotgun (WGS) entry which is preliminary data.</text>
</comment>
<reference evidence="4" key="1">
    <citation type="submission" date="2023-10" db="EMBL/GenBank/DDBJ databases">
        <title>Genome assembly of Pristionchus species.</title>
        <authorList>
            <person name="Yoshida K."/>
            <person name="Sommer R.J."/>
        </authorList>
    </citation>
    <scope>NUCLEOTIDE SEQUENCE</scope>
    <source>
        <strain evidence="4">RS5133</strain>
    </source>
</reference>
<evidence type="ECO:0000313" key="5">
    <source>
        <dbReference type="Proteomes" id="UP001432322"/>
    </source>
</evidence>
<keyword evidence="5" id="KW-1185">Reference proteome</keyword>
<dbReference type="PANTHER" id="PTHR37435:SF5">
    <property type="entry name" value="SECRETED PROTEIN"/>
    <property type="match status" value="1"/>
</dbReference>
<dbReference type="Proteomes" id="UP001432322">
    <property type="component" value="Unassembled WGS sequence"/>
</dbReference>
<feature type="region of interest" description="Disordered" evidence="1">
    <location>
        <begin position="58"/>
        <end position="97"/>
    </location>
</feature>
<feature type="chain" id="PRO_5043417000" description="aECM cysteine-cradle domain-containing protein" evidence="2">
    <location>
        <begin position="20"/>
        <end position="171"/>
    </location>
</feature>
<dbReference type="AlphaFoldDB" id="A0AAV5WUJ0"/>